<keyword evidence="4" id="KW-1185">Reference proteome</keyword>
<dbReference type="Proteomes" id="UP000509367">
    <property type="component" value="Chromosome"/>
</dbReference>
<evidence type="ECO:0000313" key="3">
    <source>
        <dbReference type="EMBL" id="QKV20549.1"/>
    </source>
</evidence>
<feature type="region of interest" description="Disordered" evidence="1">
    <location>
        <begin position="1"/>
        <end position="27"/>
    </location>
</feature>
<dbReference type="InterPro" id="IPR013230">
    <property type="entry name" value="Peptidase_M15A_C"/>
</dbReference>
<dbReference type="Pfam" id="PF08291">
    <property type="entry name" value="Peptidase_M15_3"/>
    <property type="match status" value="1"/>
</dbReference>
<evidence type="ECO:0000259" key="2">
    <source>
        <dbReference type="Pfam" id="PF08291"/>
    </source>
</evidence>
<protein>
    <submittedName>
        <fullName evidence="3">DUF882 domain-containing protein</fullName>
    </submittedName>
</protein>
<evidence type="ECO:0000256" key="1">
    <source>
        <dbReference type="SAM" id="MobiDB-lite"/>
    </source>
</evidence>
<reference evidence="3 4" key="1">
    <citation type="submission" date="2020-06" db="EMBL/GenBank/DDBJ databases">
        <title>Oricola thermophila sp. nov. isolated from a tidal sediments.</title>
        <authorList>
            <person name="Kwon K.K."/>
            <person name="Yang S.-H."/>
            <person name="Park M.-J."/>
        </authorList>
    </citation>
    <scope>NUCLEOTIDE SEQUENCE [LARGE SCALE GENOMIC DNA]</scope>
    <source>
        <strain evidence="3 4">MEBiC13590</strain>
    </source>
</reference>
<dbReference type="InterPro" id="IPR009045">
    <property type="entry name" value="Zn_M74/Hedgehog-like"/>
</dbReference>
<name>A0A6N1VMY4_9HYPH</name>
<dbReference type="EMBL" id="CP054836">
    <property type="protein sequence ID" value="QKV20549.1"/>
    <property type="molecule type" value="Genomic_DNA"/>
</dbReference>
<sequence>MGLAVAETSPEQLSDVAAAEATPEAATEEDGAIMALAENEAAGTVIADDPDGSVQMSMVAQNDAASPAVAGQPAASGEIVALGDAEGKTARPADPATARIYSANTAPVVVTQQAAVDAEPKRPTGLLALFSGRRSSGTRKAVVPPEPISKQPAVAELWSATDKAATTAAPTPARPVIATASASGMAAGLPGVDKERALGLTDSAENAPDPLQPEEPPVRLASAAGLARLAPNGLQVQHDDVDVSCLKPALVRVLKQVERHYGKDVIVTSGYRSPSRNKKARGAQNSLHMYCSAADIQVEGVGKWELASYLRSMPGRGGVGTYCYTDSVHIDIGPERDWNWRCRRRK</sequence>
<dbReference type="SUPFAM" id="SSF55166">
    <property type="entry name" value="Hedgehog/DD-peptidase"/>
    <property type="match status" value="1"/>
</dbReference>
<proteinExistence type="predicted"/>
<feature type="domain" description="Peptidase M15A C-terminal" evidence="2">
    <location>
        <begin position="228"/>
        <end position="331"/>
    </location>
</feature>
<dbReference type="Gene3D" id="3.30.1380.10">
    <property type="match status" value="1"/>
</dbReference>
<evidence type="ECO:0000313" key="4">
    <source>
        <dbReference type="Proteomes" id="UP000509367"/>
    </source>
</evidence>
<organism evidence="3 4">
    <name type="scientific">Oricola thermophila</name>
    <dbReference type="NCBI Taxonomy" id="2742145"/>
    <lineage>
        <taxon>Bacteria</taxon>
        <taxon>Pseudomonadati</taxon>
        <taxon>Pseudomonadota</taxon>
        <taxon>Alphaproteobacteria</taxon>
        <taxon>Hyphomicrobiales</taxon>
        <taxon>Ahrensiaceae</taxon>
        <taxon>Oricola</taxon>
    </lineage>
</organism>
<gene>
    <name evidence="3" type="ORF">HTY61_06080</name>
</gene>
<accession>A0A6N1VMY4</accession>
<dbReference type="KEGG" id="orm:HTY61_06080"/>
<dbReference type="AlphaFoldDB" id="A0A6N1VMY4"/>